<proteinExistence type="predicted"/>
<accession>A9D4P0</accession>
<dbReference type="InterPro" id="IPR001387">
    <property type="entry name" value="Cro/C1-type_HTH"/>
</dbReference>
<dbReference type="STRING" id="411684.HPDFL43_05700"/>
<dbReference type="AlphaFoldDB" id="A9D4P0"/>
<dbReference type="HOGENOM" id="CLU_106282_0_0_5"/>
<comment type="caution">
    <text evidence="2">The sequence shown here is derived from an EMBL/GenBank/DDBJ whole genome shotgun (WGS) entry which is preliminary data.</text>
</comment>
<organism evidence="2 3">
    <name type="scientific">Hoeflea phototrophica (strain DSM 17068 / NCIMB 14078 / DFL-43)</name>
    <dbReference type="NCBI Taxonomy" id="411684"/>
    <lineage>
        <taxon>Bacteria</taxon>
        <taxon>Pseudomonadati</taxon>
        <taxon>Pseudomonadota</taxon>
        <taxon>Alphaproteobacteria</taxon>
        <taxon>Hyphomicrobiales</taxon>
        <taxon>Rhizobiaceae</taxon>
        <taxon>Hoeflea</taxon>
    </lineage>
</organism>
<dbReference type="InterPro" id="IPR010982">
    <property type="entry name" value="Lambda_DNA-bd_dom_sf"/>
</dbReference>
<keyword evidence="3" id="KW-1185">Reference proteome</keyword>
<evidence type="ECO:0000313" key="2">
    <source>
        <dbReference type="EMBL" id="EDQ33923.1"/>
    </source>
</evidence>
<protein>
    <submittedName>
        <fullName evidence="2">Putative transcriptional regulator</fullName>
    </submittedName>
</protein>
<reference evidence="2 3" key="2">
    <citation type="submission" date="2012-06" db="EMBL/GenBank/DDBJ databases">
        <authorList>
            <person name="Fiebig A."/>
        </authorList>
    </citation>
    <scope>NUCLEOTIDE SEQUENCE [LARGE SCALE GENOMIC DNA]</scope>
    <source>
        <strain evidence="2 3">DFL-43</strain>
    </source>
</reference>
<dbReference type="SUPFAM" id="SSF51306">
    <property type="entry name" value="LexA/Signal peptidase"/>
    <property type="match status" value="1"/>
</dbReference>
<feature type="domain" description="HTH cro/C1-type" evidence="1">
    <location>
        <begin position="1"/>
        <end position="46"/>
    </location>
</feature>
<dbReference type="Gene3D" id="2.10.109.10">
    <property type="entry name" value="Umud Fragment, subunit A"/>
    <property type="match status" value="1"/>
</dbReference>
<dbReference type="Pfam" id="PF00717">
    <property type="entry name" value="Peptidase_S24"/>
    <property type="match status" value="1"/>
</dbReference>
<gene>
    <name evidence="2" type="ORF">HPDFL43_05700</name>
</gene>
<dbReference type="Pfam" id="PF01381">
    <property type="entry name" value="HTH_3"/>
    <property type="match status" value="1"/>
</dbReference>
<dbReference type="eggNOG" id="COG1974">
    <property type="taxonomic scope" value="Bacteria"/>
</dbReference>
<evidence type="ECO:0000313" key="3">
    <source>
        <dbReference type="Proteomes" id="UP000004291"/>
    </source>
</evidence>
<sequence length="196" mass="22070">MTQAEVAERLGLDLTNYNRLENGKVELTYNRMRELADIFNVEPVDLISDSSGVRTVRVRGWVEAGSWREASEWDEQDWYDVAVPATPGLSTLSLYGAETRGPSMNRVYPEGTVIIFTSMIERPEELEVGKRYVVEREKSDGLREATVKALARDESGNLWLMPDSNDPRHQEPIALGGDAGDIIRIIGRVVYSVRPE</sequence>
<dbReference type="Proteomes" id="UP000004291">
    <property type="component" value="Chromosome"/>
</dbReference>
<dbReference type="PROSITE" id="PS50943">
    <property type="entry name" value="HTH_CROC1"/>
    <property type="match status" value="1"/>
</dbReference>
<dbReference type="GO" id="GO:0003677">
    <property type="term" value="F:DNA binding"/>
    <property type="evidence" value="ECO:0007669"/>
    <property type="project" value="InterPro"/>
</dbReference>
<name>A9D4P0_HOEPD</name>
<dbReference type="InterPro" id="IPR015927">
    <property type="entry name" value="Peptidase_S24_S26A/B/C"/>
</dbReference>
<dbReference type="InterPro" id="IPR039418">
    <property type="entry name" value="LexA-like"/>
</dbReference>
<dbReference type="CDD" id="cd00093">
    <property type="entry name" value="HTH_XRE"/>
    <property type="match status" value="1"/>
</dbReference>
<evidence type="ECO:0000259" key="1">
    <source>
        <dbReference type="PROSITE" id="PS50943"/>
    </source>
</evidence>
<dbReference type="EMBL" id="ABIA03000002">
    <property type="protein sequence ID" value="EDQ33923.1"/>
    <property type="molecule type" value="Genomic_DNA"/>
</dbReference>
<dbReference type="CDD" id="cd06529">
    <property type="entry name" value="S24_LexA-like"/>
    <property type="match status" value="1"/>
</dbReference>
<dbReference type="SUPFAM" id="SSF47413">
    <property type="entry name" value="lambda repressor-like DNA-binding domains"/>
    <property type="match status" value="1"/>
</dbReference>
<reference evidence="2 3" key="1">
    <citation type="submission" date="2007-10" db="EMBL/GenBank/DDBJ databases">
        <authorList>
            <person name="Wagner-Dobler I."/>
            <person name="Ferriera S."/>
            <person name="Johnson J."/>
            <person name="Kravitz S."/>
            <person name="Beeson K."/>
            <person name="Sutton G."/>
            <person name="Rogers Y.-H."/>
            <person name="Friedman R."/>
            <person name="Frazier M."/>
            <person name="Venter J.C."/>
        </authorList>
    </citation>
    <scope>NUCLEOTIDE SEQUENCE [LARGE SCALE GENOMIC DNA]</scope>
    <source>
        <strain evidence="2 3">DFL-43</strain>
    </source>
</reference>
<dbReference type="InterPro" id="IPR036286">
    <property type="entry name" value="LexA/Signal_pep-like_sf"/>
</dbReference>
<dbReference type="Gene3D" id="1.10.260.40">
    <property type="entry name" value="lambda repressor-like DNA-binding domains"/>
    <property type="match status" value="1"/>
</dbReference>